<keyword evidence="8" id="KW-0411">Iron-sulfur</keyword>
<dbReference type="PANTHER" id="PTHR47354">
    <property type="entry name" value="NADH OXIDOREDUCTASE HCR"/>
    <property type="match status" value="1"/>
</dbReference>
<dbReference type="PROSITE" id="PS51085">
    <property type="entry name" value="2FE2S_FER_2"/>
    <property type="match status" value="1"/>
</dbReference>
<dbReference type="GO" id="GO:0046872">
    <property type="term" value="F:metal ion binding"/>
    <property type="evidence" value="ECO:0007669"/>
    <property type="project" value="UniProtKB-KW"/>
</dbReference>
<feature type="domain" description="2Fe-2S ferredoxin-type" evidence="9">
    <location>
        <begin position="447"/>
        <end position="532"/>
    </location>
</feature>
<dbReference type="Proteomes" id="UP000634011">
    <property type="component" value="Unassembled WGS sequence"/>
</dbReference>
<dbReference type="SUPFAM" id="SSF63380">
    <property type="entry name" value="Riboflavin synthase domain-like"/>
    <property type="match status" value="1"/>
</dbReference>
<gene>
    <name evidence="11" type="ORF">H8K32_05815</name>
</gene>
<dbReference type="PRINTS" id="PR00409">
    <property type="entry name" value="PHDIOXRDTASE"/>
</dbReference>
<dbReference type="GO" id="GO:0051537">
    <property type="term" value="F:2 iron, 2 sulfur cluster binding"/>
    <property type="evidence" value="ECO:0007669"/>
    <property type="project" value="UniProtKB-KW"/>
</dbReference>
<feature type="domain" description="FAD-binding FR-type" evidence="10">
    <location>
        <begin position="217"/>
        <end position="323"/>
    </location>
</feature>
<dbReference type="Gene3D" id="2.40.30.10">
    <property type="entry name" value="Translation factors"/>
    <property type="match status" value="1"/>
</dbReference>
<dbReference type="Pfam" id="PF22290">
    <property type="entry name" value="DmmA-like_N"/>
    <property type="match status" value="1"/>
</dbReference>
<dbReference type="Pfam" id="PF00111">
    <property type="entry name" value="Fer2"/>
    <property type="match status" value="1"/>
</dbReference>
<dbReference type="InterPro" id="IPR039261">
    <property type="entry name" value="FNR_nucleotide-bd"/>
</dbReference>
<evidence type="ECO:0000256" key="5">
    <source>
        <dbReference type="ARBA" id="ARBA00022723"/>
    </source>
</evidence>
<dbReference type="InterPro" id="IPR017938">
    <property type="entry name" value="Riboflavin_synthase-like_b-brl"/>
</dbReference>
<evidence type="ECO:0000256" key="3">
    <source>
        <dbReference type="ARBA" id="ARBA00022643"/>
    </source>
</evidence>
<dbReference type="PROSITE" id="PS00197">
    <property type="entry name" value="2FE2S_FER_1"/>
    <property type="match status" value="1"/>
</dbReference>
<evidence type="ECO:0000259" key="10">
    <source>
        <dbReference type="PROSITE" id="PS51384"/>
    </source>
</evidence>
<dbReference type="AlphaFoldDB" id="A0A923KHV9"/>
<dbReference type="InterPro" id="IPR011576">
    <property type="entry name" value="Pyridox_Oxase_N"/>
</dbReference>
<dbReference type="Gene3D" id="3.40.50.80">
    <property type="entry name" value="Nucleotide-binding domain of ferredoxin-NADP reductase (FNR) module"/>
    <property type="match status" value="1"/>
</dbReference>
<dbReference type="Gene3D" id="3.10.20.30">
    <property type="match status" value="1"/>
</dbReference>
<dbReference type="InterPro" id="IPR050415">
    <property type="entry name" value="MRET"/>
</dbReference>
<dbReference type="Gene3D" id="2.30.110.10">
    <property type="entry name" value="Electron Transport, Fmn-binding Protein, Chain A"/>
    <property type="match status" value="1"/>
</dbReference>
<dbReference type="Pfam" id="PF01243">
    <property type="entry name" value="PNPOx_N"/>
    <property type="match status" value="1"/>
</dbReference>
<dbReference type="GO" id="GO:0016491">
    <property type="term" value="F:oxidoreductase activity"/>
    <property type="evidence" value="ECO:0007669"/>
    <property type="project" value="UniProtKB-KW"/>
</dbReference>
<sequence>MARAFADITFTPSVKAAQSLYGSREANRGFEQVAEKRDFLEQRDAEFIMARDSFYQATISENGWPYVQHRGGPAGFLKVLDEKNIGYADFSGNAQYISVGNINATNRISIILMDYANRRRLKIWGTAKIVHERDQPQLIAQLEMGSYRARIERGVVITVEAIEWNCPQHITPRFTEKEVQAYMAELVEQNRQLNDDLKKATAQHTQTISTKPTSLGNGNLELVITGIRQLTPRVRAFEFRRPDGGDLPKVTAGSHLRVPVMLADGTSETRQYSICSNPSRRDIYEIAVLREENGRGGSIAVHQLYEIGMHLQCDLPRNNFALHLNITSAILIAGGIGITPIKAMAQELKAKDQSVHLHYAGRSLKQMAYSDRLKRELGSAMHIYPSDQGLRLNLSSVLSDAAPDTEFYVCGPTTLIDAVVATAQELGIAANRVHFERFAAIISDQDQEIRVELRRSKKTIMVRADETVLHAARAAGVEVYAECEAGNCGTCSVKVLEGTPDHRDSVLSNEEHKHSMCICVSRAKSQKLVLDI</sequence>
<comment type="caution">
    <text evidence="11">The sequence shown here is derived from an EMBL/GenBank/DDBJ whole genome shotgun (WGS) entry which is preliminary data.</text>
</comment>
<dbReference type="PROSITE" id="PS51384">
    <property type="entry name" value="FAD_FR"/>
    <property type="match status" value="1"/>
</dbReference>
<keyword evidence="7" id="KW-0408">Iron</keyword>
<keyword evidence="6" id="KW-0560">Oxidoreductase</keyword>
<organism evidence="11 12">
    <name type="scientific">Undibacterium jejuense</name>
    <dbReference type="NCBI Taxonomy" id="1344949"/>
    <lineage>
        <taxon>Bacteria</taxon>
        <taxon>Pseudomonadati</taxon>
        <taxon>Pseudomonadota</taxon>
        <taxon>Betaproteobacteria</taxon>
        <taxon>Burkholderiales</taxon>
        <taxon>Oxalobacteraceae</taxon>
        <taxon>Undibacterium</taxon>
    </lineage>
</organism>
<dbReference type="CDD" id="cd00207">
    <property type="entry name" value="fer2"/>
    <property type="match status" value="1"/>
</dbReference>
<dbReference type="SUPFAM" id="SSF52343">
    <property type="entry name" value="Ferredoxin reductase-like, C-terminal NADP-linked domain"/>
    <property type="match status" value="1"/>
</dbReference>
<evidence type="ECO:0000259" key="9">
    <source>
        <dbReference type="PROSITE" id="PS51085"/>
    </source>
</evidence>
<protein>
    <submittedName>
        <fullName evidence="11">Pyridoxamine 5'-phosphate oxidase family protein</fullName>
    </submittedName>
</protein>
<dbReference type="InterPro" id="IPR012349">
    <property type="entry name" value="Split_barrel_FMN-bd"/>
</dbReference>
<evidence type="ECO:0000256" key="7">
    <source>
        <dbReference type="ARBA" id="ARBA00023004"/>
    </source>
</evidence>
<dbReference type="InterPro" id="IPR054582">
    <property type="entry name" value="DmmA-like_N"/>
</dbReference>
<dbReference type="SUPFAM" id="SSF50475">
    <property type="entry name" value="FMN-binding split barrel"/>
    <property type="match status" value="1"/>
</dbReference>
<evidence type="ECO:0000313" key="12">
    <source>
        <dbReference type="Proteomes" id="UP000634011"/>
    </source>
</evidence>
<proteinExistence type="predicted"/>
<dbReference type="InterPro" id="IPR001041">
    <property type="entry name" value="2Fe-2S_ferredoxin-type"/>
</dbReference>
<evidence type="ECO:0000313" key="11">
    <source>
        <dbReference type="EMBL" id="MBC3861612.1"/>
    </source>
</evidence>
<dbReference type="EMBL" id="JACOFV010000004">
    <property type="protein sequence ID" value="MBC3861612.1"/>
    <property type="molecule type" value="Genomic_DNA"/>
</dbReference>
<dbReference type="InterPro" id="IPR036010">
    <property type="entry name" value="2Fe-2S_ferredoxin-like_sf"/>
</dbReference>
<keyword evidence="5" id="KW-0479">Metal-binding</keyword>
<dbReference type="SUPFAM" id="SSF54292">
    <property type="entry name" value="2Fe-2S ferredoxin-like"/>
    <property type="match status" value="1"/>
</dbReference>
<comment type="cofactor">
    <cofactor evidence="1">
        <name>FMN</name>
        <dbReference type="ChEBI" id="CHEBI:58210"/>
    </cofactor>
</comment>
<name>A0A923KHV9_9BURK</name>
<dbReference type="InterPro" id="IPR012675">
    <property type="entry name" value="Beta-grasp_dom_sf"/>
</dbReference>
<reference evidence="11" key="1">
    <citation type="submission" date="2020-08" db="EMBL/GenBank/DDBJ databases">
        <title>Novel species isolated from subtropical streams in China.</title>
        <authorList>
            <person name="Lu H."/>
        </authorList>
    </citation>
    <scope>NUCLEOTIDE SEQUENCE</scope>
    <source>
        <strain evidence="11">KACC 12607</strain>
    </source>
</reference>
<dbReference type="InterPro" id="IPR017927">
    <property type="entry name" value="FAD-bd_FR_type"/>
</dbReference>
<evidence type="ECO:0000256" key="1">
    <source>
        <dbReference type="ARBA" id="ARBA00001917"/>
    </source>
</evidence>
<dbReference type="InterPro" id="IPR006058">
    <property type="entry name" value="2Fe2S_fd_BS"/>
</dbReference>
<accession>A0A923KHV9</accession>
<dbReference type="CDD" id="cd06185">
    <property type="entry name" value="PDR_like"/>
    <property type="match status" value="1"/>
</dbReference>
<evidence type="ECO:0000256" key="4">
    <source>
        <dbReference type="ARBA" id="ARBA00022714"/>
    </source>
</evidence>
<evidence type="ECO:0000256" key="2">
    <source>
        <dbReference type="ARBA" id="ARBA00022630"/>
    </source>
</evidence>
<evidence type="ECO:0000256" key="8">
    <source>
        <dbReference type="ARBA" id="ARBA00023014"/>
    </source>
</evidence>
<dbReference type="RefSeq" id="WP_186911545.1">
    <property type="nucleotide sequence ID" value="NZ_JACOFV010000004.1"/>
</dbReference>
<dbReference type="PANTHER" id="PTHR47354:SF1">
    <property type="entry name" value="CARNITINE MONOOXYGENASE REDUCTASE SUBUNIT"/>
    <property type="match status" value="1"/>
</dbReference>
<keyword evidence="4" id="KW-0001">2Fe-2S</keyword>
<keyword evidence="3" id="KW-0288">FMN</keyword>
<keyword evidence="2" id="KW-0285">Flavoprotein</keyword>
<keyword evidence="12" id="KW-1185">Reference proteome</keyword>
<evidence type="ECO:0000256" key="6">
    <source>
        <dbReference type="ARBA" id="ARBA00023002"/>
    </source>
</evidence>